<organism evidence="4 5">
    <name type="scientific">Vitis vinifera</name>
    <name type="common">Grape</name>
    <dbReference type="NCBI Taxonomy" id="29760"/>
    <lineage>
        <taxon>Eukaryota</taxon>
        <taxon>Viridiplantae</taxon>
        <taxon>Streptophyta</taxon>
        <taxon>Embryophyta</taxon>
        <taxon>Tracheophyta</taxon>
        <taxon>Spermatophyta</taxon>
        <taxon>Magnoliopsida</taxon>
        <taxon>eudicotyledons</taxon>
        <taxon>Gunneridae</taxon>
        <taxon>Pentapetalae</taxon>
        <taxon>rosids</taxon>
        <taxon>Vitales</taxon>
        <taxon>Vitaceae</taxon>
        <taxon>Viteae</taxon>
        <taxon>Vitis</taxon>
    </lineage>
</organism>
<evidence type="ECO:0000256" key="1">
    <source>
        <dbReference type="SAM" id="MobiDB-lite"/>
    </source>
</evidence>
<protein>
    <submittedName>
        <fullName evidence="4">Uncharacterized protein</fullName>
    </submittedName>
</protein>
<comment type="caution">
    <text evidence="4">The sequence shown here is derived from an EMBL/GenBank/DDBJ whole genome shotgun (WGS) entry which is preliminary data.</text>
</comment>
<evidence type="ECO:0000259" key="3">
    <source>
        <dbReference type="Pfam" id="PF14111"/>
    </source>
</evidence>
<dbReference type="Pfam" id="PF14111">
    <property type="entry name" value="DUF4283"/>
    <property type="match status" value="1"/>
</dbReference>
<gene>
    <name evidence="4" type="ORF">CK203_067970</name>
</gene>
<feature type="compositionally biased region" description="Polar residues" evidence="1">
    <location>
        <begin position="339"/>
        <end position="354"/>
    </location>
</feature>
<evidence type="ECO:0000259" key="2">
    <source>
        <dbReference type="Pfam" id="PF03372"/>
    </source>
</evidence>
<feature type="domain" description="DUF4283" evidence="3">
    <location>
        <begin position="115"/>
        <end position="199"/>
    </location>
</feature>
<evidence type="ECO:0000313" key="4">
    <source>
        <dbReference type="EMBL" id="RVW52011.1"/>
    </source>
</evidence>
<dbReference type="SUPFAM" id="SSF56219">
    <property type="entry name" value="DNase I-like"/>
    <property type="match status" value="1"/>
</dbReference>
<evidence type="ECO:0000313" key="5">
    <source>
        <dbReference type="Proteomes" id="UP000288805"/>
    </source>
</evidence>
<feature type="region of interest" description="Disordered" evidence="1">
    <location>
        <begin position="337"/>
        <end position="381"/>
    </location>
</feature>
<dbReference type="Proteomes" id="UP000288805">
    <property type="component" value="Unassembled WGS sequence"/>
</dbReference>
<name>A0A438EWB5_VITVI</name>
<dbReference type="PANTHER" id="PTHR34427">
    <property type="entry name" value="DUF4283 DOMAIN PROTEIN"/>
    <property type="match status" value="1"/>
</dbReference>
<dbReference type="InterPro" id="IPR036691">
    <property type="entry name" value="Endo/exonu/phosph_ase_sf"/>
</dbReference>
<dbReference type="Pfam" id="PF03372">
    <property type="entry name" value="Exo_endo_phos"/>
    <property type="match status" value="1"/>
</dbReference>
<reference evidence="4 5" key="1">
    <citation type="journal article" date="2018" name="PLoS Genet.">
        <title>Population sequencing reveals clonal diversity and ancestral inbreeding in the grapevine cultivar Chardonnay.</title>
        <authorList>
            <person name="Roach M.J."/>
            <person name="Johnson D.L."/>
            <person name="Bohlmann J."/>
            <person name="van Vuuren H.J."/>
            <person name="Jones S.J."/>
            <person name="Pretorius I.S."/>
            <person name="Schmidt S.A."/>
            <person name="Borneman A.R."/>
        </authorList>
    </citation>
    <scope>NUCLEOTIDE SEQUENCE [LARGE SCALE GENOMIC DNA]</scope>
    <source>
        <strain evidence="5">cv. Chardonnay</strain>
        <tissue evidence="4">Leaf</tissue>
    </source>
</reference>
<proteinExistence type="predicted"/>
<dbReference type="InterPro" id="IPR005135">
    <property type="entry name" value="Endo/exonuclease/phosphatase"/>
</dbReference>
<dbReference type="AlphaFoldDB" id="A0A438EWB5"/>
<dbReference type="GO" id="GO:0003824">
    <property type="term" value="F:catalytic activity"/>
    <property type="evidence" value="ECO:0007669"/>
    <property type="project" value="InterPro"/>
</dbReference>
<dbReference type="PANTHER" id="PTHR34427:SF5">
    <property type="entry name" value="DUF4283 DOMAIN-CONTAINING PROTEIN"/>
    <property type="match status" value="1"/>
</dbReference>
<dbReference type="Gene3D" id="3.60.10.10">
    <property type="entry name" value="Endonuclease/exonuclease/phosphatase"/>
    <property type="match status" value="1"/>
</dbReference>
<feature type="domain" description="Endonuclease/exonuclease/phosphatase" evidence="2">
    <location>
        <begin position="648"/>
        <end position="746"/>
    </location>
</feature>
<accession>A0A438EWB5</accession>
<dbReference type="EMBL" id="QGNW01001176">
    <property type="protein sequence ID" value="RVW52011.1"/>
    <property type="molecule type" value="Genomic_DNA"/>
</dbReference>
<sequence length="888" mass="98771">MMKEVPGGRVWFAVESKSFEILIDEVGGCWLELRLVAEVEMKKASPMLGRRREGVTGWRDVQMRREDFSFALEVQKKENELEPRTYADVTKSRTDRLGDKVWLEVGRRVKPKRLELLDHCLVGRWENGVNPSLELDFLKHWAGQAWLLKGKLNIVVLGGGLLLFEFECLSEAEHVLSRGKRRVKDNVLFLEKWHMEVGCFCNEAKAKEAWVRVVGLPLYLWSREVFKLIGDGCGGLIAVDEKMDFMANLQWARLLVKVVGKDFPTSVQLVEGSGCFSVQLWWEISPWFSQVVPVGSGCEKGDTEVKDDAGSGLGAVCRGSVLEKEVQLVEQVGVQSESPCGSSSKGATVFSTDPTAKGLEETDGEDRLENRGQGAGKVVKGGDVGLGPVATKVGPDHGEAELEAGLGGKGIVQSMRKPRCMLEMGCGLSTEGIKGVRALSLVDEAEMEARATEEASRAGVRDDEGVACYHGGDWRVSEAFPTESRVLLTDEALTAEASRGTSGLDDTVDGVGYQALLCAVLKDGSLWVMDSVEEKSKSNNMSDVVEVMKERANLGNKWDESSLVKFSKSLGFSTEGVEREILKLLLRLKTRREGGAEPRGGEIFGVGSFGCQGAAGENVEDGFRWTFSGVYGPTLRKYREVFWEELGAIRGLWNDPWCIGGDFNMIRFPNECRRGGRVSFSMRRFLKVIDELELRDLPLQGGPFTWSGGLNSQTMSRIDRFLVTEDWEGYFNGVVQSTLPRPVSDHFPILLDGGGVRKGLVPFREIEGTEVILKSWNKDVFGKVGVNKKLALAKVDFWDNHEKGCILSMEELEARKEAKGNFEKWVLMEAKIKRSVVEGGRQKYWIDGEEAARLEEAFTKEDVFFCPLRYEWGQGSWSRRVLSQLLAI</sequence>
<dbReference type="InterPro" id="IPR025558">
    <property type="entry name" value="DUF4283"/>
</dbReference>